<evidence type="ECO:0000256" key="1">
    <source>
        <dbReference type="SAM" id="SignalP"/>
    </source>
</evidence>
<comment type="caution">
    <text evidence="2">The sequence shown here is derived from an EMBL/GenBank/DDBJ whole genome shotgun (WGS) entry which is preliminary data.</text>
</comment>
<reference evidence="2" key="1">
    <citation type="journal article" date="2020" name="Fungal Divers.">
        <title>Resolving the Mortierellaceae phylogeny through synthesis of multi-gene phylogenetics and phylogenomics.</title>
        <authorList>
            <person name="Vandepol N."/>
            <person name="Liber J."/>
            <person name="Desiro A."/>
            <person name="Na H."/>
            <person name="Kennedy M."/>
            <person name="Barry K."/>
            <person name="Grigoriev I.V."/>
            <person name="Miller A.N."/>
            <person name="O'Donnell K."/>
            <person name="Stajich J.E."/>
            <person name="Bonito G."/>
        </authorList>
    </citation>
    <scope>NUCLEOTIDE SEQUENCE</scope>
    <source>
        <strain evidence="2">CK1249</strain>
    </source>
</reference>
<dbReference type="Proteomes" id="UP000738359">
    <property type="component" value="Unassembled WGS sequence"/>
</dbReference>
<dbReference type="EMBL" id="JAAAHY010000947">
    <property type="protein sequence ID" value="KAF9954790.1"/>
    <property type="molecule type" value="Genomic_DNA"/>
</dbReference>
<evidence type="ECO:0000313" key="3">
    <source>
        <dbReference type="Proteomes" id="UP000738359"/>
    </source>
</evidence>
<sequence length="369" mass="38971">MKITSVILALSAVVALTHAQNLGSAAGALDTVKGTVAPVTNKLGSVTGAIPKPALRRRQDFDKTLDDAKIVAGQLLAGSPLHKRGVVGNAKQTLNGLTTTLPGLKRALPTDLTLTAESLLAQIKPITAITEASLVSGIKHAIEIEVGHVVDLTVEIGAELKAIVDGVVKVEIANLVAQLTAAVDINILATLHSTLEHLCTVLIPKVNALLQVHQLTEDIVLEVSDVADFTVEKVISKTLSITNGLGPKVKETVGQVEPKVEETVGQIQPKVDETLGQVEPKVEDTLGQVQPKVEETVGQVKPKVDEIVGQVKPKVDETLEQVKPKVDETVGQVKPKVDEIVGQVKPKVDETVDKVKTTIPLQAPETPVV</sequence>
<dbReference type="OrthoDB" id="2442860at2759"/>
<protein>
    <submittedName>
        <fullName evidence="2">Uncharacterized protein</fullName>
    </submittedName>
</protein>
<dbReference type="Gene3D" id="1.20.120.20">
    <property type="entry name" value="Apolipoprotein"/>
    <property type="match status" value="1"/>
</dbReference>
<dbReference type="SUPFAM" id="SSF58113">
    <property type="entry name" value="Apolipoprotein A-I"/>
    <property type="match status" value="1"/>
</dbReference>
<keyword evidence="3" id="KW-1185">Reference proteome</keyword>
<evidence type="ECO:0000313" key="2">
    <source>
        <dbReference type="EMBL" id="KAF9954790.1"/>
    </source>
</evidence>
<gene>
    <name evidence="2" type="ORF">BGZ70_010452</name>
</gene>
<organism evidence="2 3">
    <name type="scientific">Mortierella alpina</name>
    <name type="common">Oleaginous fungus</name>
    <name type="synonym">Mortierella renispora</name>
    <dbReference type="NCBI Taxonomy" id="64518"/>
    <lineage>
        <taxon>Eukaryota</taxon>
        <taxon>Fungi</taxon>
        <taxon>Fungi incertae sedis</taxon>
        <taxon>Mucoromycota</taxon>
        <taxon>Mortierellomycotina</taxon>
        <taxon>Mortierellomycetes</taxon>
        <taxon>Mortierellales</taxon>
        <taxon>Mortierellaceae</taxon>
        <taxon>Mortierella</taxon>
    </lineage>
</organism>
<dbReference type="AlphaFoldDB" id="A0A9P6LYN1"/>
<proteinExistence type="predicted"/>
<name>A0A9P6LYN1_MORAP</name>
<feature type="signal peptide" evidence="1">
    <location>
        <begin position="1"/>
        <end position="19"/>
    </location>
</feature>
<keyword evidence="1" id="KW-0732">Signal</keyword>
<feature type="chain" id="PRO_5040359918" evidence="1">
    <location>
        <begin position="20"/>
        <end position="369"/>
    </location>
</feature>
<accession>A0A9P6LYN1</accession>